<dbReference type="Proteomes" id="UP000263094">
    <property type="component" value="Unassembled WGS sequence"/>
</dbReference>
<comment type="caution">
    <text evidence="4">The sequence shown here is derived from an EMBL/GenBank/DDBJ whole genome shotgun (WGS) entry which is preliminary data.</text>
</comment>
<dbReference type="SUPFAM" id="SSF53335">
    <property type="entry name" value="S-adenosyl-L-methionine-dependent methyltransferases"/>
    <property type="match status" value="1"/>
</dbReference>
<sequence length="223" mass="24232">MTKPPGRIAEALDTFHAARPWDHNAHYHRWILRTLPRRFGRALDVGCGTGDLARALAGRARSVDALDADAATVARGRALTPPTAPVTYTVGAAPDALPPGPYDVITCVAALHHLPFTESLERFRAELAPGGTLVVVGLARSATRRDRLREVVSVPLNVLMALVKNGGRQVPRPAAMTAPVRPPTMTLAEIAHEAELVLPGVRVRGRLFWRYTLVWRDDSGRRG</sequence>
<dbReference type="Pfam" id="PF13489">
    <property type="entry name" value="Methyltransf_23"/>
    <property type="match status" value="1"/>
</dbReference>
<evidence type="ECO:0000256" key="3">
    <source>
        <dbReference type="ARBA" id="ARBA00022691"/>
    </source>
</evidence>
<dbReference type="PANTHER" id="PTHR43464:SF19">
    <property type="entry name" value="UBIQUINONE BIOSYNTHESIS O-METHYLTRANSFERASE, MITOCHONDRIAL"/>
    <property type="match status" value="1"/>
</dbReference>
<dbReference type="EMBL" id="QUAK01000239">
    <property type="protein sequence ID" value="RFU82262.1"/>
    <property type="molecule type" value="Genomic_DNA"/>
</dbReference>
<organism evidence="4 5">
    <name type="scientific">Streptomyces triticagri</name>
    <dbReference type="NCBI Taxonomy" id="2293568"/>
    <lineage>
        <taxon>Bacteria</taxon>
        <taxon>Bacillati</taxon>
        <taxon>Actinomycetota</taxon>
        <taxon>Actinomycetes</taxon>
        <taxon>Kitasatosporales</taxon>
        <taxon>Streptomycetaceae</taxon>
        <taxon>Streptomyces</taxon>
    </lineage>
</organism>
<dbReference type="CDD" id="cd02440">
    <property type="entry name" value="AdoMet_MTases"/>
    <property type="match status" value="1"/>
</dbReference>
<dbReference type="RefSeq" id="WP_128559998.1">
    <property type="nucleotide sequence ID" value="NZ_QUAK01000239.1"/>
</dbReference>
<dbReference type="OrthoDB" id="6064711at2"/>
<name>A0A372LUB7_9ACTN</name>
<evidence type="ECO:0000256" key="2">
    <source>
        <dbReference type="ARBA" id="ARBA00022679"/>
    </source>
</evidence>
<proteinExistence type="predicted"/>
<dbReference type="InterPro" id="IPR029063">
    <property type="entry name" value="SAM-dependent_MTases_sf"/>
</dbReference>
<evidence type="ECO:0000256" key="1">
    <source>
        <dbReference type="ARBA" id="ARBA00022603"/>
    </source>
</evidence>
<dbReference type="PANTHER" id="PTHR43464">
    <property type="entry name" value="METHYLTRANSFERASE"/>
    <property type="match status" value="1"/>
</dbReference>
<dbReference type="Gene3D" id="3.40.50.150">
    <property type="entry name" value="Vaccinia Virus protein VP39"/>
    <property type="match status" value="1"/>
</dbReference>
<accession>A0A372LUB7</accession>
<evidence type="ECO:0000313" key="4">
    <source>
        <dbReference type="EMBL" id="RFU82262.1"/>
    </source>
</evidence>
<reference evidence="4 5" key="1">
    <citation type="submission" date="2018-08" db="EMBL/GenBank/DDBJ databases">
        <title>Isolation, diversity and antifungal activity of Actinobacteria from wheat.</title>
        <authorList>
            <person name="Han C."/>
        </authorList>
    </citation>
    <scope>NUCLEOTIDE SEQUENCE [LARGE SCALE GENOMIC DNA]</scope>
    <source>
        <strain evidence="4 5">NEAU-YY421</strain>
    </source>
</reference>
<dbReference type="GO" id="GO:0008168">
    <property type="term" value="F:methyltransferase activity"/>
    <property type="evidence" value="ECO:0007669"/>
    <property type="project" value="UniProtKB-KW"/>
</dbReference>
<dbReference type="GO" id="GO:0032259">
    <property type="term" value="P:methylation"/>
    <property type="evidence" value="ECO:0007669"/>
    <property type="project" value="UniProtKB-KW"/>
</dbReference>
<keyword evidence="1 4" id="KW-0489">Methyltransferase</keyword>
<keyword evidence="2 4" id="KW-0808">Transferase</keyword>
<gene>
    <name evidence="4" type="ORF">DY218_33860</name>
</gene>
<keyword evidence="5" id="KW-1185">Reference proteome</keyword>
<protein>
    <submittedName>
        <fullName evidence="4">Class I SAM-dependent methyltransferase</fullName>
    </submittedName>
</protein>
<evidence type="ECO:0000313" key="5">
    <source>
        <dbReference type="Proteomes" id="UP000263094"/>
    </source>
</evidence>
<dbReference type="AlphaFoldDB" id="A0A372LUB7"/>
<keyword evidence="3" id="KW-0949">S-adenosyl-L-methionine</keyword>